<reference evidence="1 2" key="1">
    <citation type="submission" date="2024-10" db="EMBL/GenBank/DDBJ databases">
        <title>The Natural Products Discovery Center: Release of the First 8490 Sequenced Strains for Exploring Actinobacteria Biosynthetic Diversity.</title>
        <authorList>
            <person name="Kalkreuter E."/>
            <person name="Kautsar S.A."/>
            <person name="Yang D."/>
            <person name="Bader C.D."/>
            <person name="Teijaro C.N."/>
            <person name="Fluegel L."/>
            <person name="Davis C.M."/>
            <person name="Simpson J.R."/>
            <person name="Lauterbach L."/>
            <person name="Steele A.D."/>
            <person name="Gui C."/>
            <person name="Meng S."/>
            <person name="Li G."/>
            <person name="Viehrig K."/>
            <person name="Ye F."/>
            <person name="Su P."/>
            <person name="Kiefer A.F."/>
            <person name="Nichols A."/>
            <person name="Cepeda A.J."/>
            <person name="Yan W."/>
            <person name="Fan B."/>
            <person name="Jiang Y."/>
            <person name="Adhikari A."/>
            <person name="Zheng C.-J."/>
            <person name="Schuster L."/>
            <person name="Cowan T.M."/>
            <person name="Smanski M.J."/>
            <person name="Chevrette M.G."/>
            <person name="De Carvalho L.P.S."/>
            <person name="Shen B."/>
        </authorList>
    </citation>
    <scope>NUCLEOTIDE SEQUENCE [LARGE SCALE GENOMIC DNA]</scope>
    <source>
        <strain evidence="1 2">NPDC002593</strain>
    </source>
</reference>
<organism evidence="1 2">
    <name type="scientific">Nocardia jiangxiensis</name>
    <dbReference type="NCBI Taxonomy" id="282685"/>
    <lineage>
        <taxon>Bacteria</taxon>
        <taxon>Bacillati</taxon>
        <taxon>Actinomycetota</taxon>
        <taxon>Actinomycetes</taxon>
        <taxon>Mycobacteriales</taxon>
        <taxon>Nocardiaceae</taxon>
        <taxon>Nocardia</taxon>
    </lineage>
</organism>
<dbReference type="PANTHER" id="PTHR47623:SF1">
    <property type="entry name" value="OS09G0287300 PROTEIN"/>
    <property type="match status" value="1"/>
</dbReference>
<dbReference type="SMART" id="SM00855">
    <property type="entry name" value="PGAM"/>
    <property type="match status" value="1"/>
</dbReference>
<comment type="caution">
    <text evidence="1">The sequence shown here is derived from an EMBL/GenBank/DDBJ whole genome shotgun (WGS) entry which is preliminary data.</text>
</comment>
<evidence type="ECO:0000313" key="2">
    <source>
        <dbReference type="Proteomes" id="UP001601992"/>
    </source>
</evidence>
<proteinExistence type="predicted"/>
<gene>
    <name evidence="1" type="ORF">ACFYXQ_18195</name>
</gene>
<dbReference type="SUPFAM" id="SSF53254">
    <property type="entry name" value="Phosphoglycerate mutase-like"/>
    <property type="match status" value="1"/>
</dbReference>
<dbReference type="Pfam" id="PF00300">
    <property type="entry name" value="His_Phos_1"/>
    <property type="match status" value="1"/>
</dbReference>
<name>A0ABW6S3G7_9NOCA</name>
<dbReference type="EMBL" id="JBIAQY010000005">
    <property type="protein sequence ID" value="MFF3569706.1"/>
    <property type="molecule type" value="Genomic_DNA"/>
</dbReference>
<keyword evidence="2" id="KW-1185">Reference proteome</keyword>
<dbReference type="InterPro" id="IPR013078">
    <property type="entry name" value="His_Pase_superF_clade-1"/>
</dbReference>
<dbReference type="InterPro" id="IPR029033">
    <property type="entry name" value="His_PPase_superfam"/>
</dbReference>
<dbReference type="RefSeq" id="WP_040818920.1">
    <property type="nucleotide sequence ID" value="NZ_JBIAQY010000005.1"/>
</dbReference>
<dbReference type="PANTHER" id="PTHR47623">
    <property type="entry name" value="OS09G0287300 PROTEIN"/>
    <property type="match status" value="1"/>
</dbReference>
<accession>A0ABW6S3G7</accession>
<evidence type="ECO:0000313" key="1">
    <source>
        <dbReference type="EMBL" id="MFF3569706.1"/>
    </source>
</evidence>
<dbReference type="CDD" id="cd07067">
    <property type="entry name" value="HP_PGM_like"/>
    <property type="match status" value="1"/>
</dbReference>
<sequence>MVRTLILMRHGKSDYPERVVDHDRPLAARGRREAALAGDWLRETQPRIDAVCCSTAVRTRETLTATAVTAPVQFDSSIYEASPRTLIELIQLTEPDVQTLLVVGHAPGMPWTAWELAANRNSEPAAELSRKFPTSALAVLEFDRTWAELDTGTGDLVRFHVPR</sequence>
<dbReference type="Gene3D" id="3.40.50.1240">
    <property type="entry name" value="Phosphoglycerate mutase-like"/>
    <property type="match status" value="1"/>
</dbReference>
<protein>
    <submittedName>
        <fullName evidence="1">SixA phosphatase family protein</fullName>
    </submittedName>
</protein>
<dbReference type="Proteomes" id="UP001601992">
    <property type="component" value="Unassembled WGS sequence"/>
</dbReference>